<reference evidence="2" key="1">
    <citation type="journal article" date="2019" name="Int. J. Syst. Evol. Microbiol.">
        <title>The Global Catalogue of Microorganisms (GCM) 10K type strain sequencing project: providing services to taxonomists for standard genome sequencing and annotation.</title>
        <authorList>
            <consortium name="The Broad Institute Genomics Platform"/>
            <consortium name="The Broad Institute Genome Sequencing Center for Infectious Disease"/>
            <person name="Wu L."/>
            <person name="Ma J."/>
        </authorList>
    </citation>
    <scope>NUCLEOTIDE SEQUENCE [LARGE SCALE GENOMIC DNA]</scope>
    <source>
        <strain evidence="2">KACC 12602</strain>
    </source>
</reference>
<gene>
    <name evidence="1" type="ORF">ACFPIB_08570</name>
</gene>
<accession>A0ABW0EBP0</accession>
<sequence>MKAIPAALFFFMDDLKITIDTLTSDQKREFVDFMKRQQRHKDRKDVALFQALQQKKKLSPTELQRKIYPDAENSMAYYALRKRLMRQLSDFILLKRMEEDSTSASSVMGMVSLATYLFEARADRLAWNLLRKAEKLAAENEQFDLLNNIYNLQIEKADSEFADNLHQIIQKRNENKLAADEEERANIAASLIREQLTQVRAQGRDLHFDAIIQKVLHDFQLTEVAGRRPSIFYKLMTIARSAVLARKDFYQFEPYIIAQFQQLEQQSGFTKAQLHYKLNLLYMIAHVLYRNRKFSQSNAYLEQIYAELKTNTKSLFLQFYPRYVFLKTANLAFLEHLKEASELMQDLIEKQGNLLSIRDQLTAQFGLSFLYFAQENFKKANLILMRLPHSDKFCETKMGKEWVLKKNMGELILQIELQNPELAMNKVRIMERSFKNLLAQEAYHNVKGYLQLLKKLIEDPYLLDQPYFIELIEKELEFLPLEQEDIQSISFYAWLKSKILKRRYYDVLLELTAWKMPAKAVVN</sequence>
<protein>
    <submittedName>
        <fullName evidence="1">Uncharacterized protein</fullName>
    </submittedName>
</protein>
<comment type="caution">
    <text evidence="1">The sequence shown here is derived from an EMBL/GenBank/DDBJ whole genome shotgun (WGS) entry which is preliminary data.</text>
</comment>
<dbReference type="EMBL" id="JBHSKT010000004">
    <property type="protein sequence ID" value="MFC5270658.1"/>
    <property type="molecule type" value="Genomic_DNA"/>
</dbReference>
<proteinExistence type="predicted"/>
<dbReference type="Proteomes" id="UP001596161">
    <property type="component" value="Unassembled WGS sequence"/>
</dbReference>
<dbReference type="RefSeq" id="WP_378017024.1">
    <property type="nucleotide sequence ID" value="NZ_JBHSKT010000004.1"/>
</dbReference>
<keyword evidence="2" id="KW-1185">Reference proteome</keyword>
<evidence type="ECO:0000313" key="2">
    <source>
        <dbReference type="Proteomes" id="UP001596161"/>
    </source>
</evidence>
<name>A0ABW0EBP0_9BACT</name>
<evidence type="ECO:0000313" key="1">
    <source>
        <dbReference type="EMBL" id="MFC5270658.1"/>
    </source>
</evidence>
<organism evidence="1 2">
    <name type="scientific">Adhaeribacter terreus</name>
    <dbReference type="NCBI Taxonomy" id="529703"/>
    <lineage>
        <taxon>Bacteria</taxon>
        <taxon>Pseudomonadati</taxon>
        <taxon>Bacteroidota</taxon>
        <taxon>Cytophagia</taxon>
        <taxon>Cytophagales</taxon>
        <taxon>Hymenobacteraceae</taxon>
        <taxon>Adhaeribacter</taxon>
    </lineage>
</organism>